<dbReference type="InterPro" id="IPR003961">
    <property type="entry name" value="FN3_dom"/>
</dbReference>
<evidence type="ECO:0000313" key="8">
    <source>
        <dbReference type="Proteomes" id="UP001159428"/>
    </source>
</evidence>
<accession>A0AAU9Y0N9</accession>
<feature type="domain" description="Fibronectin type-III" evidence="6">
    <location>
        <begin position="2217"/>
        <end position="2306"/>
    </location>
</feature>
<dbReference type="Gene3D" id="2.60.120.260">
    <property type="entry name" value="Galactose-binding domain-like"/>
    <property type="match status" value="1"/>
</dbReference>
<dbReference type="Pfam" id="PF00041">
    <property type="entry name" value="fn3"/>
    <property type="match status" value="3"/>
</dbReference>
<keyword evidence="4" id="KW-0812">Transmembrane</keyword>
<dbReference type="InterPro" id="IPR013099">
    <property type="entry name" value="K_chnl_dom"/>
</dbReference>
<keyword evidence="2" id="KW-1015">Disulfide bond</keyword>
<dbReference type="PANTHER" id="PTHR47635">
    <property type="entry name" value="CUB DOMAIN-CONTAINING PROTEIN"/>
    <property type="match status" value="1"/>
</dbReference>
<feature type="transmembrane region" description="Helical" evidence="4">
    <location>
        <begin position="1328"/>
        <end position="1347"/>
    </location>
</feature>
<feature type="transmembrane region" description="Helical" evidence="4">
    <location>
        <begin position="2585"/>
        <end position="2606"/>
    </location>
</feature>
<dbReference type="SUPFAM" id="SSF49785">
    <property type="entry name" value="Galactose-binding domain-like"/>
    <property type="match status" value="1"/>
</dbReference>
<sequence length="2871" mass="318073">MIQPGFLTPTSALASSASVETRILHFLTINSLQKHPGTQEPSKLRETLSLPIIPSASRVFVEGIITLHSATTLTTNPNDILPQSASIPDYRSEPIKQSTLQHTSTATRLFLESKATFLSAEILATNPLKILPHSTHHQSSLILFPSQHLLEYTTLSINQLTISEYSTKLTTYPWYISSSIASQQNTVSLFRVIAQTSWNLIEQSATLDSPTTTTSVFESAANLKPVNSLTTTIQTTTTTTTTASTSTITNSLESAAILKSSMTKITNQRPRLTRKVPQRINTAPNSSHSVEQSSSLNLPTTTTSIYESATILKFSVKMITKQELSIINTLPRKNNKTLMQIQPTRTTQRSLTTSHPNNIKACTRSKALGMKSGDISDAQISASSQLDNNTVAAQGRYTYKQHGNKQGAWSALTNDLKQWLQVDLRGDDIKITMVGTQGRNGGDPRQKQFVTTYKLQYSDDGENFTYYKEPGELEENVFIGNTDRNGFVVHKLSPPISARYIRFRPVTWHGHISMRVELFGCQDLDIFFSWKEWSDWSSCNKPCGGGSRKRSRECVAESVIKNSTKCNGENNEVKICNIHPCRVVPLGVEAHLTDETWDDLLLDRNSVLFKTLEAKIERNIRKMYAGNLKVMNITLNQCRKGSVTVNFTITFRELDSDELLIFTDTAEKDGRIADLKVSSVSLSVAGVPNQAPEITKTYLTSATSIKVFWTPVTEGLIDGYQVAFRPINEERWGTVAVDRHTTTLQQTDLQEGMVYRIRVMAFNESGNGLPGEAEEIMMEEEVPTVAPLVNVEDMTSPHSFAVSWTPLPEEHVMGRLLGYHVTYKVVKVADERVDSEEMATMTVDGPDVLHTEITGLKSYSSYVVQVAGFTSKGNGLSSVKVTGDTCRCPAVFNTNWAELPPYVTKSVHSQSPQGIIGSFLEEMLLDSCGVCKAHGHTFLNFNTNGKGGAAHKTTLNEVILDVNNETAISFPVTGAMDDDKFQRYYVFVPMVESPGIAFITIGQKDGSRNIVVSTLLKYLPLYLVCLMMAYVAGTIIWALETSRDDGFAHSFIKGAVEGFWFSFISMTTVGYGDRVPVGFWSRLFAVVWILTGLVMASVLIGVLATSLTFHTIGKDVILYGTKVTVLTDSPAHRLGVRRNALIKPQDTLQEAYKSLGQGEVNGLLLDAYIAGSRSVKDLFDKQLRVKEVIKLPKGFGIVLSGEAMKLQKRVRDYIRNNAGLITKMIENSTTPLQQPEKSEAEEQVTELFSANSSLFHEILFVLLQTLGAAVLWHGKARLMAQRKEMLKTVQNFHDSFRQLYMDLTHKSVQELRRFEQERNRRKESRKNAWTWIPHFILTFQIEFSIILQIEGQPFPIGFYSLDATHGVNDTSSCRNIPGIANDTTLAPGYLEEPDTAYRFQKSQSSCIRISNNGIYNTSSITLLTWFETETSMGHQTIIQLSSEGKMAFLLAIDVSMIYLEVYPKCNGQPMSIFPDITIEAFTWYFIGVSYDHTTGLMAIHIRSFYGHQLDRSVSVGVIELDTRHDIWLGYGPESPGAFTGSMACFQVYDEPLNENNMTEAMRMCIPIPWSEPFAIYALNDSKQIPDSSGNSNPDGIAHNINETGGPYGESRSVEFEGTSASYIQISQDGKLSITASFSILVWIYRDWSMNSLIGNGGEIMTISSKSGAISGLLFGCTCNRKLLGKFYFPSSDETFKVSYSLPTHLESKEGWYHIALVYNNDTGQARLHVDGKLQDKKYVGMGIVGTDADVIIGKGFKGRIACLQFYRRPLLEEHMKYAMDKCYIESPTLAVCQQRTNVSISSCPSVVPTTHKSMVVVSLAVSELFSSTFNDTLFTRTRNMTSVSGKNSVSGNTTITKSATVSLYSSNVLEQTTASKMAIFSKDTASKSLETLSVSDVNVTITSASYPNSSRIRSYPKPTPTSTTAWNIEVSSAVNGIVTSEHYGVTQVQRTTEKTAGHSTPSFLVKTISYGRLISTSRISHLSTKVLARSSETVIQTDKIIRSKLTYFSNIVVKATTKQAPGPSFTSNHVFSSQDTNSSVKQSRPVTESVKSSIIKDHQISSNLSQWSAWSSCCDPCGSGLQYRQRSCRKTETEHCTGNETETRMCKAPSCEATCFNITAIFVDWKWDDLLSVENSSSFISLETKLRQMIADLYPDESVSVTLLSCRKGSVVIHFTVAFYVVKSDQIVRLTENMSSKGLLASLELVNITTNRVSSQVPTIIEAYLTSASSLWMSWTPVVDKIEGYHLAFRSNRTNEWTSIYTDNLTLSLSLVNLTNGDVYRIRVAAFNSEGNGIPSDAVEIQMEERAPRFAPEVSLWEVKNTSSLKISWSTIPAQYVNGKLLGHHVMFKALKVADRDYDEAKAKIVTKLAAVGEKNELVLTSLSSFTLYRITVAAFTANGVGKINEPIFGETCACPAKLYTNWAPYPPYVTEIDQEPGGIIGELIRDMISYSCGTCQGGHGNTFLDLTQNGKGGLSKKTSMAKVRSDVDDKTHLSFPVIGNMDDEKYLKEFVFIPVVASPGIAFISLGSEPSRQGVITSALKKSWPIVALSLIMAIMVAIFIWISERQINSEDFSRSFCRGTGDLTWFSLITITTVGFGDRVPVAVVSKLITIIWIVLGLVLLSLFMAMLTVSLTVMTADEGRAMLYGTKVTALKDSPSHRLGIRRNAIVDPRDTLEEAFNALEDRESDGLLLDAYVAGSGAKEKTYRVNQVIDVKKGLGVVLAGDAMVLRYRIRDFVKKNAEKITRIIQNSTTPLLQPKHSTAEEKVQNLVDANSQIYRDAVTVVAGALAVSIVLGIAWELFRKRRLSRERGGNKNSCVSDMAEAVDDFHDKFKKTYNRLRKKHSEELKTYNTFAKRLSGIQKCNNPVVG</sequence>
<feature type="transmembrane region" description="Helical" evidence="4">
    <location>
        <begin position="2613"/>
        <end position="2637"/>
    </location>
</feature>
<dbReference type="SUPFAM" id="SSF81324">
    <property type="entry name" value="Voltage-gated potassium channels"/>
    <property type="match status" value="2"/>
</dbReference>
<dbReference type="SUPFAM" id="SSF49265">
    <property type="entry name" value="Fibronectin type III"/>
    <property type="match status" value="2"/>
</dbReference>
<dbReference type="InterPro" id="IPR013783">
    <property type="entry name" value="Ig-like_fold"/>
</dbReference>
<feature type="transmembrane region" description="Helical" evidence="4">
    <location>
        <begin position="2782"/>
        <end position="2803"/>
    </location>
</feature>
<protein>
    <submittedName>
        <fullName evidence="7">Uncharacterized protein</fullName>
    </submittedName>
</protein>
<evidence type="ECO:0000259" key="6">
    <source>
        <dbReference type="PROSITE" id="PS50853"/>
    </source>
</evidence>
<reference evidence="7 8" key="1">
    <citation type="submission" date="2022-05" db="EMBL/GenBank/DDBJ databases">
        <authorList>
            <consortium name="Genoscope - CEA"/>
            <person name="William W."/>
        </authorList>
    </citation>
    <scope>NUCLEOTIDE SEQUENCE [LARGE SCALE GENOMIC DNA]</scope>
</reference>
<feature type="domain" description="Fibronectin type-III" evidence="6">
    <location>
        <begin position="2311"/>
        <end position="2415"/>
    </location>
</feature>
<feature type="transmembrane region" description="Helical" evidence="4">
    <location>
        <begin position="2547"/>
        <end position="2565"/>
    </location>
</feature>
<gene>
    <name evidence="7" type="ORF">PMEA_00033864</name>
</gene>
<dbReference type="Gene3D" id="2.60.120.200">
    <property type="match status" value="2"/>
</dbReference>
<dbReference type="Pfam" id="PF13385">
    <property type="entry name" value="Laminin_G_3"/>
    <property type="match status" value="1"/>
</dbReference>
<feature type="domain" description="F5/8 type C" evidence="5">
    <location>
        <begin position="362"/>
        <end position="521"/>
    </location>
</feature>
<dbReference type="InterPro" id="IPR036116">
    <property type="entry name" value="FN3_sf"/>
</dbReference>
<dbReference type="InterPro" id="IPR000421">
    <property type="entry name" value="FA58C"/>
</dbReference>
<feature type="transmembrane region" description="Helical" evidence="4">
    <location>
        <begin position="1051"/>
        <end position="1071"/>
    </location>
</feature>
<dbReference type="Gene3D" id="2.20.100.10">
    <property type="entry name" value="Thrombospondin type-1 (TSP1) repeat"/>
    <property type="match status" value="2"/>
</dbReference>
<organism evidence="7 8">
    <name type="scientific">Pocillopora meandrina</name>
    <dbReference type="NCBI Taxonomy" id="46732"/>
    <lineage>
        <taxon>Eukaryota</taxon>
        <taxon>Metazoa</taxon>
        <taxon>Cnidaria</taxon>
        <taxon>Anthozoa</taxon>
        <taxon>Hexacorallia</taxon>
        <taxon>Scleractinia</taxon>
        <taxon>Astrocoeniina</taxon>
        <taxon>Pocilloporidae</taxon>
        <taxon>Pocillopora</taxon>
    </lineage>
</organism>
<dbReference type="Gene3D" id="2.60.40.10">
    <property type="entry name" value="Immunoglobulins"/>
    <property type="match status" value="4"/>
</dbReference>
<dbReference type="InterPro" id="IPR008979">
    <property type="entry name" value="Galactose-bd-like_sf"/>
</dbReference>
<dbReference type="SMART" id="SM00231">
    <property type="entry name" value="FA58C"/>
    <property type="match status" value="1"/>
</dbReference>
<dbReference type="CDD" id="cd00057">
    <property type="entry name" value="FA58C"/>
    <property type="match status" value="1"/>
</dbReference>
<dbReference type="InterPro" id="IPR036383">
    <property type="entry name" value="TSP1_rpt_sf"/>
</dbReference>
<dbReference type="SMART" id="SM00060">
    <property type="entry name" value="FN3"/>
    <property type="match status" value="4"/>
</dbReference>
<dbReference type="SUPFAM" id="SSF49899">
    <property type="entry name" value="Concanavalin A-like lectins/glucanases"/>
    <property type="match status" value="2"/>
</dbReference>
<keyword evidence="8" id="KW-1185">Reference proteome</keyword>
<dbReference type="Pfam" id="PF07885">
    <property type="entry name" value="Ion_trans_2"/>
    <property type="match status" value="2"/>
</dbReference>
<comment type="caution">
    <text evidence="7">The sequence shown here is derived from an EMBL/GenBank/DDBJ whole genome shotgun (WGS) entry which is preliminary data.</text>
</comment>
<dbReference type="InterPro" id="IPR000884">
    <property type="entry name" value="TSP1_rpt"/>
</dbReference>
<dbReference type="SMART" id="SM00209">
    <property type="entry name" value="TSP1"/>
    <property type="match status" value="2"/>
</dbReference>
<evidence type="ECO:0000256" key="2">
    <source>
        <dbReference type="ARBA" id="ARBA00023157"/>
    </source>
</evidence>
<dbReference type="InterPro" id="IPR013320">
    <property type="entry name" value="ConA-like_dom_sf"/>
</dbReference>
<dbReference type="PROSITE" id="PS50092">
    <property type="entry name" value="TSP1"/>
    <property type="match status" value="2"/>
</dbReference>
<keyword evidence="1" id="KW-0677">Repeat</keyword>
<dbReference type="CDD" id="cd00063">
    <property type="entry name" value="FN3"/>
    <property type="match status" value="4"/>
</dbReference>
<evidence type="ECO:0000256" key="4">
    <source>
        <dbReference type="SAM" id="Phobius"/>
    </source>
</evidence>
<dbReference type="Gene3D" id="1.10.287.70">
    <property type="match status" value="2"/>
</dbReference>
<dbReference type="EMBL" id="CALNXJ010000080">
    <property type="protein sequence ID" value="CAH3161614.1"/>
    <property type="molecule type" value="Genomic_DNA"/>
</dbReference>
<feature type="domain" description="Fibronectin type-III" evidence="6">
    <location>
        <begin position="691"/>
        <end position="781"/>
    </location>
</feature>
<feature type="transmembrane region" description="Helical" evidence="4">
    <location>
        <begin position="1018"/>
        <end position="1039"/>
    </location>
</feature>
<feature type="region of interest" description="Disordered" evidence="3">
    <location>
        <begin position="2024"/>
        <end position="2045"/>
    </location>
</feature>
<dbReference type="Pfam" id="PF00754">
    <property type="entry name" value="F5_F8_type_C"/>
    <property type="match status" value="1"/>
</dbReference>
<dbReference type="FunFam" id="2.60.120.260:FF:000002">
    <property type="entry name" value="Coagulation factor VIII"/>
    <property type="match status" value="1"/>
</dbReference>
<dbReference type="Pfam" id="PF00090">
    <property type="entry name" value="TSP_1"/>
    <property type="match status" value="2"/>
</dbReference>
<proteinExistence type="predicted"/>
<feature type="domain" description="Fibronectin type-III" evidence="6">
    <location>
        <begin position="784"/>
        <end position="888"/>
    </location>
</feature>
<evidence type="ECO:0000313" key="7">
    <source>
        <dbReference type="EMBL" id="CAH3161614.1"/>
    </source>
</evidence>
<dbReference type="PROSITE" id="PS50853">
    <property type="entry name" value="FN3"/>
    <property type="match status" value="4"/>
</dbReference>
<keyword evidence="4" id="KW-1133">Transmembrane helix</keyword>
<dbReference type="PROSITE" id="PS50022">
    <property type="entry name" value="FA58C_3"/>
    <property type="match status" value="1"/>
</dbReference>
<dbReference type="Proteomes" id="UP001159428">
    <property type="component" value="Unassembled WGS sequence"/>
</dbReference>
<dbReference type="PANTHER" id="PTHR47635:SF2">
    <property type="entry name" value="LAMG-LIKE JELLYROLL FOLD DOMAIN-CONTAINING PROTEIN"/>
    <property type="match status" value="1"/>
</dbReference>
<name>A0AAU9Y0N9_9CNID</name>
<feature type="transmembrane region" description="Helical" evidence="4">
    <location>
        <begin position="1083"/>
        <end position="1104"/>
    </location>
</feature>
<evidence type="ECO:0000259" key="5">
    <source>
        <dbReference type="PROSITE" id="PS50022"/>
    </source>
</evidence>
<keyword evidence="4" id="KW-0472">Membrane</keyword>
<evidence type="ECO:0000256" key="1">
    <source>
        <dbReference type="ARBA" id="ARBA00022737"/>
    </source>
</evidence>
<dbReference type="SUPFAM" id="SSF82895">
    <property type="entry name" value="TSP-1 type 1 repeat"/>
    <property type="match status" value="2"/>
</dbReference>
<dbReference type="PROSITE" id="PS01286">
    <property type="entry name" value="FA58C_2"/>
    <property type="match status" value="1"/>
</dbReference>
<evidence type="ECO:0000256" key="3">
    <source>
        <dbReference type="SAM" id="MobiDB-lite"/>
    </source>
</evidence>
<dbReference type="FunFam" id="2.60.40.10:FF:000028">
    <property type="entry name" value="Neuronal cell adhesion molecule"/>
    <property type="match status" value="1"/>
</dbReference>